<dbReference type="EMBL" id="MGJB01000015">
    <property type="protein sequence ID" value="OGM98441.1"/>
    <property type="molecule type" value="Genomic_DNA"/>
</dbReference>
<dbReference type="PANTHER" id="PTHR23070">
    <property type="entry name" value="BCS1 AAA-TYPE ATPASE"/>
    <property type="match status" value="1"/>
</dbReference>
<dbReference type="SUPFAM" id="SSF52540">
    <property type="entry name" value="P-loop containing nucleoside triphosphate hydrolases"/>
    <property type="match status" value="1"/>
</dbReference>
<dbReference type="STRING" id="1802661.A2649_02585"/>
<organism evidence="3 4">
    <name type="scientific">Candidatus Yanofskybacteria bacterium RIFCSPHIGHO2_01_FULL_41_26</name>
    <dbReference type="NCBI Taxonomy" id="1802661"/>
    <lineage>
        <taxon>Bacteria</taxon>
        <taxon>Candidatus Yanofskyibacteriota</taxon>
    </lineage>
</organism>
<dbReference type="Pfam" id="PF00004">
    <property type="entry name" value="AAA"/>
    <property type="match status" value="1"/>
</dbReference>
<feature type="domain" description="AAA+ ATPase" evidence="2">
    <location>
        <begin position="168"/>
        <end position="295"/>
    </location>
</feature>
<dbReference type="InterPro" id="IPR027417">
    <property type="entry name" value="P-loop_NTPase"/>
</dbReference>
<sequence length="388" mass="42974">MTKEKVVIVRGFEYDSIDLAVAFNNTAKAMFGPDPFFGTKDKFWLPRNPVAFSTVKVGLNQEEKIVMGQMRIKGIEGDFVLDGSTIQAFVDKNEIAKAESFMDNVKTSLKTTSLYKGKAVTSSRGFMDLSKVDLDALVYNPRVLQELKDNLFVLMQKTEQLRRDGVRIRRKVLFQGRFGTGKTMAALVAAKLGIENGFTVYYLEPTSQDASGAVEFMLQLCKKYPPAMLVIEDFDREQRLGDFYGTTKMVSAIDGMTSKDSEILVVLTTNFKDKIAGGLQRPGRIDKTINFDIFTPEDTERLLKVVVPSGYLDPNIDWKRVGEATSRMTPAFVGEGVGVGATLAAVNRAKNGDKPVVTQEILIEVAEGLHDQLRACENAEQAGFSPSR</sequence>
<accession>A0A1F8EBZ6</accession>
<dbReference type="InterPro" id="IPR003959">
    <property type="entry name" value="ATPase_AAA_core"/>
</dbReference>
<dbReference type="InterPro" id="IPR003593">
    <property type="entry name" value="AAA+_ATPase"/>
</dbReference>
<evidence type="ECO:0000256" key="1">
    <source>
        <dbReference type="ARBA" id="ARBA00007448"/>
    </source>
</evidence>
<gene>
    <name evidence="3" type="ORF">A2649_02585</name>
</gene>
<evidence type="ECO:0000313" key="3">
    <source>
        <dbReference type="EMBL" id="OGM98441.1"/>
    </source>
</evidence>
<reference evidence="3 4" key="1">
    <citation type="journal article" date="2016" name="Nat. Commun.">
        <title>Thousands of microbial genomes shed light on interconnected biogeochemical processes in an aquifer system.</title>
        <authorList>
            <person name="Anantharaman K."/>
            <person name="Brown C.T."/>
            <person name="Hug L.A."/>
            <person name="Sharon I."/>
            <person name="Castelle C.J."/>
            <person name="Probst A.J."/>
            <person name="Thomas B.C."/>
            <person name="Singh A."/>
            <person name="Wilkins M.J."/>
            <person name="Karaoz U."/>
            <person name="Brodie E.L."/>
            <person name="Williams K.H."/>
            <person name="Hubbard S.S."/>
            <person name="Banfield J.F."/>
        </authorList>
    </citation>
    <scope>NUCLEOTIDE SEQUENCE [LARGE SCALE GENOMIC DNA]</scope>
</reference>
<dbReference type="InterPro" id="IPR050747">
    <property type="entry name" value="Mitochondrial_chaperone_BCS1"/>
</dbReference>
<comment type="similarity">
    <text evidence="1">Belongs to the AAA ATPase family. BCS1 subfamily.</text>
</comment>
<dbReference type="GO" id="GO:0005524">
    <property type="term" value="F:ATP binding"/>
    <property type="evidence" value="ECO:0007669"/>
    <property type="project" value="InterPro"/>
</dbReference>
<dbReference type="Gene3D" id="3.40.50.300">
    <property type="entry name" value="P-loop containing nucleotide triphosphate hydrolases"/>
    <property type="match status" value="1"/>
</dbReference>
<dbReference type="AlphaFoldDB" id="A0A1F8EBZ6"/>
<comment type="caution">
    <text evidence="3">The sequence shown here is derived from an EMBL/GenBank/DDBJ whole genome shotgun (WGS) entry which is preliminary data.</text>
</comment>
<dbReference type="SMART" id="SM00382">
    <property type="entry name" value="AAA"/>
    <property type="match status" value="1"/>
</dbReference>
<proteinExistence type="inferred from homology"/>
<dbReference type="Proteomes" id="UP000176893">
    <property type="component" value="Unassembled WGS sequence"/>
</dbReference>
<protein>
    <recommendedName>
        <fullName evidence="2">AAA+ ATPase domain-containing protein</fullName>
    </recommendedName>
</protein>
<evidence type="ECO:0000313" key="4">
    <source>
        <dbReference type="Proteomes" id="UP000176893"/>
    </source>
</evidence>
<dbReference type="GO" id="GO:0016887">
    <property type="term" value="F:ATP hydrolysis activity"/>
    <property type="evidence" value="ECO:0007669"/>
    <property type="project" value="InterPro"/>
</dbReference>
<name>A0A1F8EBZ6_9BACT</name>
<evidence type="ECO:0000259" key="2">
    <source>
        <dbReference type="SMART" id="SM00382"/>
    </source>
</evidence>